<dbReference type="Proteomes" id="UP000241890">
    <property type="component" value="Unassembled WGS sequence"/>
</dbReference>
<dbReference type="EMBL" id="BEYU01000094">
    <property type="protein sequence ID" value="GBG31237.1"/>
    <property type="molecule type" value="Genomic_DNA"/>
</dbReference>
<feature type="domain" description="JmjC" evidence="2">
    <location>
        <begin position="337"/>
        <end position="526"/>
    </location>
</feature>
<dbReference type="InterPro" id="IPR041667">
    <property type="entry name" value="Cupin_8"/>
</dbReference>
<feature type="compositionally biased region" description="Basic and acidic residues" evidence="1">
    <location>
        <begin position="44"/>
        <end position="54"/>
    </location>
</feature>
<keyword evidence="3" id="KW-0808">Transferase</keyword>
<accession>A0A2R5GK36</accession>
<name>A0A2R5GK36_9STRA</name>
<feature type="compositionally biased region" description="Basic and acidic residues" evidence="1">
    <location>
        <begin position="67"/>
        <end position="76"/>
    </location>
</feature>
<evidence type="ECO:0000259" key="2">
    <source>
        <dbReference type="PROSITE" id="PS51184"/>
    </source>
</evidence>
<dbReference type="PANTHER" id="PTHR12461:SF105">
    <property type="entry name" value="HYPOXIA-INDUCIBLE FACTOR 1-ALPHA INHIBITOR"/>
    <property type="match status" value="1"/>
</dbReference>
<protein>
    <submittedName>
        <fullName evidence="3">Lysine-specific demethylase 8</fullName>
    </submittedName>
</protein>
<evidence type="ECO:0000256" key="1">
    <source>
        <dbReference type="SAM" id="MobiDB-lite"/>
    </source>
</evidence>
<keyword evidence="3" id="KW-0489">Methyltransferase</keyword>
<dbReference type="Gene3D" id="2.60.120.650">
    <property type="entry name" value="Cupin"/>
    <property type="match status" value="1"/>
</dbReference>
<dbReference type="GO" id="GO:0032259">
    <property type="term" value="P:methylation"/>
    <property type="evidence" value="ECO:0007669"/>
    <property type="project" value="UniProtKB-KW"/>
</dbReference>
<keyword evidence="4" id="KW-1185">Reference proteome</keyword>
<evidence type="ECO:0000313" key="4">
    <source>
        <dbReference type="Proteomes" id="UP000241890"/>
    </source>
</evidence>
<dbReference type="AlphaFoldDB" id="A0A2R5GK36"/>
<feature type="compositionally biased region" description="Low complexity" evidence="1">
    <location>
        <begin position="13"/>
        <end position="29"/>
    </location>
</feature>
<reference evidence="3 4" key="1">
    <citation type="submission" date="2017-12" db="EMBL/GenBank/DDBJ databases">
        <title>Sequencing, de novo assembly and annotation of complete genome of a new Thraustochytrid species, strain FCC1311.</title>
        <authorList>
            <person name="Sedici K."/>
            <person name="Godart F."/>
            <person name="Aiese Cigliano R."/>
            <person name="Sanseverino W."/>
            <person name="Barakat M."/>
            <person name="Ortet P."/>
            <person name="Marechal E."/>
            <person name="Cagnac O."/>
            <person name="Amato A."/>
        </authorList>
    </citation>
    <scope>NUCLEOTIDE SEQUENCE [LARGE SCALE GENOMIC DNA]</scope>
</reference>
<dbReference type="InterPro" id="IPR003347">
    <property type="entry name" value="JmjC_dom"/>
</dbReference>
<sequence>MDLFADSSDEESPPVTGPATSSSSSQPPSEKQTLSSDSQSRKRPLVEEKGKEDGGGPEEQGPGPKRPRGDSSKDPRLAAATRAVVVRCRIFASQTVPATAEDLRNAVGRPELGDKLEAAVVALQHNDEDAEKCLKIADEVQDAAWKAMLSDRSTAHRCWKEAFVLSRSMMAAAALALGDVERCVENADLAFIMGAPKQEVNLIFRLVAPQCPAYEDAKVKGVRFPDRAAIEARGFDAGELRQKLSPGAQIEPLQGDKEVLDKPSLEDLAKYCLPGDQGRAVVIKGMVDDWPALTTWCDLDFFVSRYGNRRIPVEIGSRLQSMKEEVTKLGEFLANYVAPRCRETAENVPAGEEVAYLAQHNLLEQLPELLRMAPMPRFCAYEGATLDASSVWLGTDETVTLLHYDSYDNFLIQVAGAKYVVLFDGSQFEELYVSKGSRSAQSSASTSTSKDVDEHDGEAFLAQGNTSAVDVGKPDLEKYPKYAKAQGKCVVLQPGDTLYIPQGMWHYVRSLTPSLSVNYWFSRSSA</sequence>
<proteinExistence type="predicted"/>
<comment type="caution">
    <text evidence="3">The sequence shown here is derived from an EMBL/GenBank/DDBJ whole genome shotgun (WGS) entry which is preliminary data.</text>
</comment>
<dbReference type="CDD" id="cd02208">
    <property type="entry name" value="cupin_RmlC-like"/>
    <property type="match status" value="1"/>
</dbReference>
<dbReference type="SUPFAM" id="SSF51197">
    <property type="entry name" value="Clavaminate synthase-like"/>
    <property type="match status" value="1"/>
</dbReference>
<dbReference type="Pfam" id="PF13621">
    <property type="entry name" value="Cupin_8"/>
    <property type="match status" value="1"/>
</dbReference>
<dbReference type="OrthoDB" id="47172at2759"/>
<dbReference type="PANTHER" id="PTHR12461">
    <property type="entry name" value="HYPOXIA-INDUCIBLE FACTOR 1 ALPHA INHIBITOR-RELATED"/>
    <property type="match status" value="1"/>
</dbReference>
<dbReference type="PROSITE" id="PS51184">
    <property type="entry name" value="JMJC"/>
    <property type="match status" value="1"/>
</dbReference>
<evidence type="ECO:0000313" key="3">
    <source>
        <dbReference type="EMBL" id="GBG31237.1"/>
    </source>
</evidence>
<organism evidence="3 4">
    <name type="scientific">Hondaea fermentalgiana</name>
    <dbReference type="NCBI Taxonomy" id="2315210"/>
    <lineage>
        <taxon>Eukaryota</taxon>
        <taxon>Sar</taxon>
        <taxon>Stramenopiles</taxon>
        <taxon>Bigyra</taxon>
        <taxon>Labyrinthulomycetes</taxon>
        <taxon>Thraustochytrida</taxon>
        <taxon>Thraustochytriidae</taxon>
        <taxon>Hondaea</taxon>
    </lineage>
</organism>
<feature type="region of interest" description="Disordered" evidence="1">
    <location>
        <begin position="1"/>
        <end position="77"/>
    </location>
</feature>
<dbReference type="SMART" id="SM00558">
    <property type="entry name" value="JmjC"/>
    <property type="match status" value="1"/>
</dbReference>
<dbReference type="InParanoid" id="A0A2R5GK36"/>
<gene>
    <name evidence="3" type="ORF">FCC1311_074582</name>
</gene>
<dbReference type="GO" id="GO:0008168">
    <property type="term" value="F:methyltransferase activity"/>
    <property type="evidence" value="ECO:0007669"/>
    <property type="project" value="UniProtKB-KW"/>
</dbReference>